<dbReference type="Proteomes" id="UP000011116">
    <property type="component" value="Chromosome 6H"/>
</dbReference>
<dbReference type="InterPro" id="IPR058922">
    <property type="entry name" value="WHD_DRP"/>
</dbReference>
<dbReference type="Gramene" id="HORVU.MOREX.r3.6HG0632430.1">
    <property type="protein sequence ID" value="HORVU.MOREX.r3.6HG0632430.1"/>
    <property type="gene ID" value="HORVU.MOREX.r3.6HG0632430"/>
</dbReference>
<reference evidence="5" key="1">
    <citation type="journal article" date="2012" name="Nature">
        <title>A physical, genetic and functional sequence assembly of the barley genome.</title>
        <authorList>
            <consortium name="The International Barley Genome Sequencing Consortium"/>
            <person name="Mayer K.F."/>
            <person name="Waugh R."/>
            <person name="Brown J.W."/>
            <person name="Schulman A."/>
            <person name="Langridge P."/>
            <person name="Platzer M."/>
            <person name="Fincher G.B."/>
            <person name="Muehlbauer G.J."/>
            <person name="Sato K."/>
            <person name="Close T.J."/>
            <person name="Wise R.P."/>
            <person name="Stein N."/>
        </authorList>
    </citation>
    <scope>NUCLEOTIDE SEQUENCE [LARGE SCALE GENOMIC DNA]</scope>
    <source>
        <strain evidence="5">cv. Morex</strain>
    </source>
</reference>
<dbReference type="GO" id="GO:0006952">
    <property type="term" value="P:defense response"/>
    <property type="evidence" value="ECO:0007669"/>
    <property type="project" value="InterPro"/>
</dbReference>
<dbReference type="AlphaFoldDB" id="A0A8I6Y6M5"/>
<accession>A0A8I6Y6M5</accession>
<dbReference type="PANTHER" id="PTHR23155">
    <property type="entry name" value="DISEASE RESISTANCE PROTEIN RP"/>
    <property type="match status" value="1"/>
</dbReference>
<dbReference type="Gene3D" id="3.40.50.300">
    <property type="entry name" value="P-loop containing nucleotide triphosphate hydrolases"/>
    <property type="match status" value="1"/>
</dbReference>
<dbReference type="SMR" id="A0A8I6Y6M5"/>
<dbReference type="InterPro" id="IPR027417">
    <property type="entry name" value="P-loop_NTPase"/>
</dbReference>
<dbReference type="Pfam" id="PF00931">
    <property type="entry name" value="NB-ARC"/>
    <property type="match status" value="1"/>
</dbReference>
<dbReference type="Pfam" id="PF23559">
    <property type="entry name" value="WHD_DRP"/>
    <property type="match status" value="1"/>
</dbReference>
<organism evidence="4 5">
    <name type="scientific">Hordeum vulgare subsp. vulgare</name>
    <name type="common">Domesticated barley</name>
    <dbReference type="NCBI Taxonomy" id="112509"/>
    <lineage>
        <taxon>Eukaryota</taxon>
        <taxon>Viridiplantae</taxon>
        <taxon>Streptophyta</taxon>
        <taxon>Embryophyta</taxon>
        <taxon>Tracheophyta</taxon>
        <taxon>Spermatophyta</taxon>
        <taxon>Magnoliopsida</taxon>
        <taxon>Liliopsida</taxon>
        <taxon>Poales</taxon>
        <taxon>Poaceae</taxon>
        <taxon>BOP clade</taxon>
        <taxon>Pooideae</taxon>
        <taxon>Triticodae</taxon>
        <taxon>Triticeae</taxon>
        <taxon>Hordeinae</taxon>
        <taxon>Hordeum</taxon>
    </lineage>
</organism>
<dbReference type="Gene3D" id="1.10.10.10">
    <property type="entry name" value="Winged helix-like DNA-binding domain superfamily/Winged helix DNA-binding domain"/>
    <property type="match status" value="1"/>
</dbReference>
<dbReference type="InterPro" id="IPR044974">
    <property type="entry name" value="Disease_R_plants"/>
</dbReference>
<proteinExistence type="predicted"/>
<protein>
    <recommendedName>
        <fullName evidence="6">NB-ARC domain-containing protein</fullName>
    </recommendedName>
</protein>
<sequence length="417" mass="47887">MRLTREMLDCVSQETYDGLCSFTKLQEVLKGHIKSKRVLLILDDVWEVMDDCRWNKLLALFKCDDGANGNMIILTTRKPSVAKKRGTIEPINLDGFTSDHFWLLFKSCAFGDENYEEQASLSELGQKIAQKLKGNPLAAQTVGALLRDHLTVDHWSNILKTEDWKSLQQTGGIMSALELSYDELPYHLQQCFSYCSIFPYNYQFLAEELVSLWISQGFVKHDYSSKSLEEIGQQYLSGLVNLGMFEQVEIIRLSGRPLTFYAMCGLMHDFARLVSRTECATLDGFQCTEVFPAIHHLSIVTNSVYRMDDQTGNIPRNEKFEFFLQNIVTSVRKLRTLVLIGEYDSFFFKAFQDVFGKAHNLRQLHMSATSAHFNSFLCSLVNPTRLRYLKLHDVHTLEWPIPSLVSPTHLRKPCLTF</sequence>
<feature type="domain" description="NB-ARC" evidence="2">
    <location>
        <begin position="24"/>
        <end position="111"/>
    </location>
</feature>
<evidence type="ECO:0000313" key="5">
    <source>
        <dbReference type="Proteomes" id="UP000011116"/>
    </source>
</evidence>
<keyword evidence="5" id="KW-1185">Reference proteome</keyword>
<dbReference type="SUPFAM" id="SSF52047">
    <property type="entry name" value="RNI-like"/>
    <property type="match status" value="1"/>
</dbReference>
<dbReference type="EnsemblPlants" id="HORVU.MOREX.r3.6HG0632430.1">
    <property type="protein sequence ID" value="HORVU.MOREX.r3.6HG0632430.1"/>
    <property type="gene ID" value="HORVU.MOREX.r3.6HG0632430"/>
</dbReference>
<keyword evidence="1" id="KW-0611">Plant defense</keyword>
<dbReference type="InterPro" id="IPR036388">
    <property type="entry name" value="WH-like_DNA-bd_sf"/>
</dbReference>
<name>A0A8I6Y6M5_HORVV</name>
<dbReference type="PANTHER" id="PTHR23155:SF1149">
    <property type="entry name" value="OS04G0620950 PROTEIN"/>
    <property type="match status" value="1"/>
</dbReference>
<dbReference type="GO" id="GO:0043531">
    <property type="term" value="F:ADP binding"/>
    <property type="evidence" value="ECO:0007669"/>
    <property type="project" value="InterPro"/>
</dbReference>
<evidence type="ECO:0000256" key="1">
    <source>
        <dbReference type="ARBA" id="ARBA00022821"/>
    </source>
</evidence>
<evidence type="ECO:0000259" key="2">
    <source>
        <dbReference type="Pfam" id="PF00931"/>
    </source>
</evidence>
<feature type="domain" description="Disease resistance protein winged helix" evidence="3">
    <location>
        <begin position="197"/>
        <end position="271"/>
    </location>
</feature>
<evidence type="ECO:0008006" key="6">
    <source>
        <dbReference type="Google" id="ProtNLM"/>
    </source>
</evidence>
<dbReference type="SUPFAM" id="SSF52540">
    <property type="entry name" value="P-loop containing nucleoside triphosphate hydrolases"/>
    <property type="match status" value="1"/>
</dbReference>
<dbReference type="PRINTS" id="PR00364">
    <property type="entry name" value="DISEASERSIST"/>
</dbReference>
<reference evidence="4" key="2">
    <citation type="submission" date="2020-10" db="EMBL/GenBank/DDBJ databases">
        <authorList>
            <person name="Scholz U."/>
            <person name="Mascher M."/>
            <person name="Fiebig A."/>
        </authorList>
    </citation>
    <scope>NUCLEOTIDE SEQUENCE [LARGE SCALE GENOMIC DNA]</scope>
    <source>
        <strain evidence="4">cv. Morex</strain>
    </source>
</reference>
<evidence type="ECO:0000259" key="3">
    <source>
        <dbReference type="Pfam" id="PF23559"/>
    </source>
</evidence>
<reference evidence="4" key="3">
    <citation type="submission" date="2022-01" db="UniProtKB">
        <authorList>
            <consortium name="EnsemblPlants"/>
        </authorList>
    </citation>
    <scope>IDENTIFICATION</scope>
    <source>
        <strain evidence="4">subsp. vulgare</strain>
    </source>
</reference>
<dbReference type="InterPro" id="IPR002182">
    <property type="entry name" value="NB-ARC"/>
</dbReference>
<evidence type="ECO:0000313" key="4">
    <source>
        <dbReference type="EnsemblPlants" id="HORVU.MOREX.r3.6HG0632430.1"/>
    </source>
</evidence>